<dbReference type="Pfam" id="PF05019">
    <property type="entry name" value="Coq4"/>
    <property type="match status" value="1"/>
</dbReference>
<organism evidence="1 2">
    <name type="scientific">Caenibius tardaugens NBRC 16725</name>
    <dbReference type="NCBI Taxonomy" id="1219035"/>
    <lineage>
        <taxon>Bacteria</taxon>
        <taxon>Pseudomonadati</taxon>
        <taxon>Pseudomonadota</taxon>
        <taxon>Alphaproteobacteria</taxon>
        <taxon>Sphingomonadales</taxon>
        <taxon>Erythrobacteraceae</taxon>
        <taxon>Caenibius</taxon>
    </lineage>
</organism>
<comment type="caution">
    <text evidence="1">The sequence shown here is derived from an EMBL/GenBank/DDBJ whole genome shotgun (WGS) entry which is preliminary data.</text>
</comment>
<gene>
    <name evidence="1" type="ORF">NT2_03_00460</name>
</gene>
<evidence type="ECO:0000313" key="1">
    <source>
        <dbReference type="EMBL" id="GAD48558.1"/>
    </source>
</evidence>
<proteinExistence type="predicted"/>
<keyword evidence="2" id="KW-1185">Reference proteome</keyword>
<evidence type="ECO:0000313" key="2">
    <source>
        <dbReference type="Proteomes" id="UP000016568"/>
    </source>
</evidence>
<dbReference type="GO" id="GO:0006744">
    <property type="term" value="P:ubiquinone biosynthetic process"/>
    <property type="evidence" value="ECO:0007669"/>
    <property type="project" value="InterPro"/>
</dbReference>
<accession>U3A1B7</accession>
<evidence type="ECO:0008006" key="3">
    <source>
        <dbReference type="Google" id="ProtNLM"/>
    </source>
</evidence>
<dbReference type="EMBL" id="BASZ01000003">
    <property type="protein sequence ID" value="GAD48558.1"/>
    <property type="molecule type" value="Genomic_DNA"/>
</dbReference>
<dbReference type="eggNOG" id="COG5031">
    <property type="taxonomic scope" value="Bacteria"/>
</dbReference>
<sequence length="274" mass="31018">MKIEGKEADYLKGANEPLAGSILISNSRYLNNPRFRDIYAQMGLKRNGHDLPAAYLVPEIGNAIAEEMDFERLMTLLDEEKASNAEFAEWLDARFVSDWNKIDLSHCKDGTVGAAVRGFIQESGLDIDFMFRGEPRNDFEYLNKRRVQNHDIEHIVTGLDPSPVGEESLIVANTVACFNYFSSPELAGMLSFQPMFLSSTSLMRMNCHYPAVVPAMLEGTARGYALGMKQKKPLFMIRWEDWIDVSIEDVRKEFGFEDGPPAGHWAWTWEAAYG</sequence>
<dbReference type="KEGG" id="ntd:EGO55_02755"/>
<dbReference type="OrthoDB" id="5720816at2"/>
<name>U3A1B7_9SPHN</name>
<dbReference type="Proteomes" id="UP000016568">
    <property type="component" value="Unassembled WGS sequence"/>
</dbReference>
<dbReference type="InterPro" id="IPR007715">
    <property type="entry name" value="Coq4"/>
</dbReference>
<protein>
    <recommendedName>
        <fullName evidence="3">Ubiquinone biosynthesis protein</fullName>
    </recommendedName>
</protein>
<reference evidence="1 2" key="1">
    <citation type="submission" date="2013-09" db="EMBL/GenBank/DDBJ databases">
        <title>Whole genome shotgun sequence of Novosphingobium tardaugens NBRC 16725.</title>
        <authorList>
            <person name="Isaki S."/>
            <person name="Hosoyama A."/>
            <person name="Tsuchikane K."/>
            <person name="Katsumata H."/>
            <person name="Ando Y."/>
            <person name="Yamazaki S."/>
            <person name="Fujita N."/>
        </authorList>
    </citation>
    <scope>NUCLEOTIDE SEQUENCE [LARGE SCALE GENOMIC DNA]</scope>
    <source>
        <strain evidence="1 2">NBRC 16725</strain>
    </source>
</reference>
<dbReference type="AlphaFoldDB" id="U3A1B7"/>
<dbReference type="RefSeq" id="WP_021689465.1">
    <property type="nucleotide sequence ID" value="NZ_BASZ01000003.1"/>
</dbReference>